<dbReference type="GO" id="GO:0003677">
    <property type="term" value="F:DNA binding"/>
    <property type="evidence" value="ECO:0007669"/>
    <property type="project" value="UniProtKB-KW"/>
</dbReference>
<dbReference type="SUPFAM" id="SSF46955">
    <property type="entry name" value="Putative DNA-binding domain"/>
    <property type="match status" value="1"/>
</dbReference>
<keyword evidence="3" id="KW-0238">DNA-binding</keyword>
<protein>
    <submittedName>
        <fullName evidence="3">DNA-binding protein</fullName>
    </submittedName>
</protein>
<accession>A0A3E4UM25</accession>
<dbReference type="EMBL" id="QSSV01000015">
    <property type="protein sequence ID" value="RGM12332.1"/>
    <property type="molecule type" value="Genomic_DNA"/>
</dbReference>
<name>A0A3E4UM25_BACSE</name>
<comment type="caution">
    <text evidence="3">The sequence shown here is derived from an EMBL/GenBank/DDBJ whole genome shotgun (WGS) entry which is preliminary data.</text>
</comment>
<dbReference type="RefSeq" id="WP_032562884.1">
    <property type="nucleotide sequence ID" value="NZ_QSSV01000015.1"/>
</dbReference>
<dbReference type="Proteomes" id="UP000261223">
    <property type="component" value="Unassembled WGS sequence"/>
</dbReference>
<dbReference type="Pfam" id="PF12728">
    <property type="entry name" value="HTH_17"/>
    <property type="match status" value="1"/>
</dbReference>
<evidence type="ECO:0000313" key="4">
    <source>
        <dbReference type="Proteomes" id="UP000261223"/>
    </source>
</evidence>
<reference evidence="3 4" key="1">
    <citation type="submission" date="2018-08" db="EMBL/GenBank/DDBJ databases">
        <title>A genome reference for cultivated species of the human gut microbiota.</title>
        <authorList>
            <person name="Zou Y."/>
            <person name="Xue W."/>
            <person name="Luo G."/>
        </authorList>
    </citation>
    <scope>NUCLEOTIDE SEQUENCE [LARGE SCALE GENOMIC DNA]</scope>
    <source>
        <strain evidence="3 4">TF03-6</strain>
    </source>
</reference>
<dbReference type="Gene3D" id="1.10.1660.10">
    <property type="match status" value="1"/>
</dbReference>
<dbReference type="InterPro" id="IPR010093">
    <property type="entry name" value="SinI_DNA-bd"/>
</dbReference>
<evidence type="ECO:0000259" key="2">
    <source>
        <dbReference type="Pfam" id="PF12728"/>
    </source>
</evidence>
<feature type="domain" description="Helix-turn-helix" evidence="2">
    <location>
        <begin position="45"/>
        <end position="89"/>
    </location>
</feature>
<feature type="coiled-coil region" evidence="1">
    <location>
        <begin position="16"/>
        <end position="43"/>
    </location>
</feature>
<dbReference type="AlphaFoldDB" id="A0A3E4UM25"/>
<organism evidence="3 4">
    <name type="scientific">Bacteroides stercoris</name>
    <dbReference type="NCBI Taxonomy" id="46506"/>
    <lineage>
        <taxon>Bacteria</taxon>
        <taxon>Pseudomonadati</taxon>
        <taxon>Bacteroidota</taxon>
        <taxon>Bacteroidia</taxon>
        <taxon>Bacteroidales</taxon>
        <taxon>Bacteroidaceae</taxon>
        <taxon>Bacteroides</taxon>
    </lineage>
</organism>
<dbReference type="InterPro" id="IPR009061">
    <property type="entry name" value="DNA-bd_dom_put_sf"/>
</dbReference>
<dbReference type="NCBIfam" id="TIGR01764">
    <property type="entry name" value="excise"/>
    <property type="match status" value="1"/>
</dbReference>
<evidence type="ECO:0000313" key="3">
    <source>
        <dbReference type="EMBL" id="RGM12332.1"/>
    </source>
</evidence>
<sequence>MNKNQNITIINGSELLSKLEQPLDELRTDVRNLQVEVRKKTTVKYYTISEVCNILHVSRSSINRYIRAGLLIAHKAGRRVLISEASIRKALIPINNVDNNKYQF</sequence>
<dbReference type="InterPro" id="IPR041657">
    <property type="entry name" value="HTH_17"/>
</dbReference>
<gene>
    <name evidence="3" type="ORF">DXC34_11865</name>
</gene>
<proteinExistence type="predicted"/>
<evidence type="ECO:0000256" key="1">
    <source>
        <dbReference type="SAM" id="Coils"/>
    </source>
</evidence>
<keyword evidence="1" id="KW-0175">Coiled coil</keyword>